<sequence>MTPTLWTFFIALVAASPALLPARQSSADYGTVNFFWDTDCTEPAGTEYPENNVVQPGPAGVASMEWVQVTCTSVLCTTNPTLFACADANCNAAGIVRVGECATYQSGVWAFWQRESATGEDETGTSTDGTGTQPAPSPAPAPAPAPVPVPAPADPFPFPFPPTGETEDQNDDANDVE</sequence>
<keyword evidence="4" id="KW-1185">Reference proteome</keyword>
<feature type="compositionally biased region" description="Acidic residues" evidence="1">
    <location>
        <begin position="165"/>
        <end position="177"/>
    </location>
</feature>
<keyword evidence="2" id="KW-0732">Signal</keyword>
<accession>A0A0G2HVX1</accession>
<comment type="caution">
    <text evidence="3">The sequence shown here is derived from an EMBL/GenBank/DDBJ whole genome shotgun (WGS) entry which is preliminary data.</text>
</comment>
<dbReference type="OrthoDB" id="4874932at2759"/>
<feature type="region of interest" description="Disordered" evidence="1">
    <location>
        <begin position="117"/>
        <end position="177"/>
    </location>
</feature>
<dbReference type="Proteomes" id="UP000034680">
    <property type="component" value="Unassembled WGS sequence"/>
</dbReference>
<feature type="compositionally biased region" description="Low complexity" evidence="1">
    <location>
        <begin position="124"/>
        <end position="134"/>
    </location>
</feature>
<feature type="compositionally biased region" description="Pro residues" evidence="1">
    <location>
        <begin position="135"/>
        <end position="162"/>
    </location>
</feature>
<feature type="chain" id="PRO_5013017518" evidence="2">
    <location>
        <begin position="16"/>
        <end position="177"/>
    </location>
</feature>
<evidence type="ECO:0000313" key="4">
    <source>
        <dbReference type="Proteomes" id="UP000034680"/>
    </source>
</evidence>
<evidence type="ECO:0000313" key="3">
    <source>
        <dbReference type="EMBL" id="KKY32185.1"/>
    </source>
</evidence>
<reference evidence="3 4" key="1">
    <citation type="submission" date="2015-05" db="EMBL/GenBank/DDBJ databases">
        <title>Distinctive expansion of gene families associated with plant cell wall degradation and secondary metabolism in the genomes of grapevine trunk pathogens.</title>
        <authorList>
            <person name="Lawrence D.P."/>
            <person name="Travadon R."/>
            <person name="Rolshausen P.E."/>
            <person name="Baumgartner K."/>
        </authorList>
    </citation>
    <scope>NUCLEOTIDE SEQUENCE [LARGE SCALE GENOMIC DNA]</scope>
    <source>
        <strain evidence="3">DA912</strain>
    </source>
</reference>
<dbReference type="EMBL" id="LCUC01000335">
    <property type="protein sequence ID" value="KKY32185.1"/>
    <property type="molecule type" value="Genomic_DNA"/>
</dbReference>
<name>A0A0G2HVX1_9PEZI</name>
<feature type="signal peptide" evidence="2">
    <location>
        <begin position="1"/>
        <end position="15"/>
    </location>
</feature>
<dbReference type="AlphaFoldDB" id="A0A0G2HVX1"/>
<reference evidence="3 4" key="2">
    <citation type="submission" date="2015-05" db="EMBL/GenBank/DDBJ databases">
        <authorList>
            <person name="Morales-Cruz A."/>
            <person name="Amrine K.C."/>
            <person name="Cantu D."/>
        </authorList>
    </citation>
    <scope>NUCLEOTIDE SEQUENCE [LARGE SCALE GENOMIC DNA]</scope>
    <source>
        <strain evidence="3">DA912</strain>
    </source>
</reference>
<evidence type="ECO:0000256" key="2">
    <source>
        <dbReference type="SAM" id="SignalP"/>
    </source>
</evidence>
<protein>
    <submittedName>
        <fullName evidence="3">Uncharacterized protein</fullName>
    </submittedName>
</protein>
<gene>
    <name evidence="3" type="ORF">UCDDA912_g07861</name>
</gene>
<proteinExistence type="predicted"/>
<organism evidence="3 4">
    <name type="scientific">Diaporthe ampelina</name>
    <dbReference type="NCBI Taxonomy" id="1214573"/>
    <lineage>
        <taxon>Eukaryota</taxon>
        <taxon>Fungi</taxon>
        <taxon>Dikarya</taxon>
        <taxon>Ascomycota</taxon>
        <taxon>Pezizomycotina</taxon>
        <taxon>Sordariomycetes</taxon>
        <taxon>Sordariomycetidae</taxon>
        <taxon>Diaporthales</taxon>
        <taxon>Diaporthaceae</taxon>
        <taxon>Diaporthe</taxon>
    </lineage>
</organism>
<evidence type="ECO:0000256" key="1">
    <source>
        <dbReference type="SAM" id="MobiDB-lite"/>
    </source>
</evidence>